<dbReference type="STRING" id="1792845.BC343_19135"/>
<dbReference type="EMBL" id="MBTF01000039">
    <property type="protein sequence ID" value="OOQ56551.1"/>
    <property type="molecule type" value="Genomic_DNA"/>
</dbReference>
<reference evidence="1 2" key="1">
    <citation type="submission" date="2016-07" db="EMBL/GenBank/DDBJ databases">
        <title>Genomic analysis of zinc-resistant bacterium Mucilaginibacter pedocola TBZ30.</title>
        <authorList>
            <person name="Huang J."/>
            <person name="Tang J."/>
        </authorList>
    </citation>
    <scope>NUCLEOTIDE SEQUENCE [LARGE SCALE GENOMIC DNA]</scope>
    <source>
        <strain evidence="1 2">TBZ30</strain>
    </source>
</reference>
<proteinExistence type="predicted"/>
<evidence type="ECO:0000313" key="2">
    <source>
        <dbReference type="Proteomes" id="UP000189739"/>
    </source>
</evidence>
<comment type="caution">
    <text evidence="1">The sequence shown here is derived from an EMBL/GenBank/DDBJ whole genome shotgun (WGS) entry which is preliminary data.</text>
</comment>
<organism evidence="1 2">
    <name type="scientific">Mucilaginibacter pedocola</name>
    <dbReference type="NCBI Taxonomy" id="1792845"/>
    <lineage>
        <taxon>Bacteria</taxon>
        <taxon>Pseudomonadati</taxon>
        <taxon>Bacteroidota</taxon>
        <taxon>Sphingobacteriia</taxon>
        <taxon>Sphingobacteriales</taxon>
        <taxon>Sphingobacteriaceae</taxon>
        <taxon>Mucilaginibacter</taxon>
    </lineage>
</organism>
<sequence length="74" mass="8481">MKNKIYQRLITRGTSGALLLMGKFYKHDTPNGVQISLQTPEGYRVCSKESGVFWLRRCRLFSEQEIEGQLTLSA</sequence>
<gene>
    <name evidence="1" type="ORF">BC343_19135</name>
</gene>
<dbReference type="AlphaFoldDB" id="A0A1S9P6I0"/>
<accession>A0A1S9P6I0</accession>
<protein>
    <submittedName>
        <fullName evidence="1">Uncharacterized protein</fullName>
    </submittedName>
</protein>
<name>A0A1S9P6I0_9SPHI</name>
<keyword evidence="2" id="KW-1185">Reference proteome</keyword>
<evidence type="ECO:0000313" key="1">
    <source>
        <dbReference type="EMBL" id="OOQ56551.1"/>
    </source>
</evidence>
<dbReference type="Proteomes" id="UP000189739">
    <property type="component" value="Unassembled WGS sequence"/>
</dbReference>